<feature type="compositionally biased region" description="Acidic residues" evidence="7">
    <location>
        <begin position="469"/>
        <end position="482"/>
    </location>
</feature>
<feature type="domain" description="SAM-dependent MTase RsmB/NOP-type" evidence="8">
    <location>
        <begin position="71"/>
        <end position="426"/>
    </location>
</feature>
<dbReference type="InParanoid" id="A0A0G4FPK7"/>
<dbReference type="Pfam" id="PF25376">
    <property type="entry name" value="Pre-PUA_NSUN2"/>
    <property type="match status" value="1"/>
</dbReference>
<dbReference type="InterPro" id="IPR018314">
    <property type="entry name" value="RsmB/NOL1/NOP2-like_CS"/>
</dbReference>
<dbReference type="InterPro" id="IPR029063">
    <property type="entry name" value="SAM-dependent_MTases_sf"/>
</dbReference>
<evidence type="ECO:0000256" key="6">
    <source>
        <dbReference type="PROSITE-ProRule" id="PRU01023"/>
    </source>
</evidence>
<dbReference type="VEuPathDB" id="CryptoDB:Vbra_697"/>
<reference evidence="9 10" key="1">
    <citation type="submission" date="2014-11" db="EMBL/GenBank/DDBJ databases">
        <authorList>
            <person name="Zhu J."/>
            <person name="Qi W."/>
            <person name="Song R."/>
        </authorList>
    </citation>
    <scope>NUCLEOTIDE SEQUENCE [LARGE SCALE GENOMIC DNA]</scope>
</reference>
<evidence type="ECO:0000256" key="2">
    <source>
        <dbReference type="ARBA" id="ARBA00022603"/>
    </source>
</evidence>
<evidence type="ECO:0000313" key="9">
    <source>
        <dbReference type="EMBL" id="CEM16332.1"/>
    </source>
</evidence>
<feature type="binding site" evidence="6">
    <location>
        <begin position="163"/>
        <end position="169"/>
    </location>
    <ligand>
        <name>S-adenosyl-L-methionine</name>
        <dbReference type="ChEBI" id="CHEBI:59789"/>
    </ligand>
</feature>
<feature type="binding site" evidence="6">
    <location>
        <position position="231"/>
    </location>
    <ligand>
        <name>S-adenosyl-L-methionine</name>
        <dbReference type="ChEBI" id="CHEBI:59789"/>
    </ligand>
</feature>
<feature type="region of interest" description="Disordered" evidence="7">
    <location>
        <begin position="1"/>
        <end position="40"/>
    </location>
</feature>
<accession>A0A0G4FPK7</accession>
<evidence type="ECO:0000259" key="8">
    <source>
        <dbReference type="PROSITE" id="PS51686"/>
    </source>
</evidence>
<keyword evidence="2 6" id="KW-0489">Methyltransferase</keyword>
<keyword evidence="3 6" id="KW-0808">Transferase</keyword>
<dbReference type="PhylomeDB" id="A0A0G4FPK7"/>
<dbReference type="GO" id="GO:0003723">
    <property type="term" value="F:RNA binding"/>
    <property type="evidence" value="ECO:0007669"/>
    <property type="project" value="UniProtKB-UniRule"/>
</dbReference>
<dbReference type="Pfam" id="PF01189">
    <property type="entry name" value="Methyltr_RsmB-F"/>
    <property type="match status" value="1"/>
</dbReference>
<keyword evidence="10" id="KW-1185">Reference proteome</keyword>
<organism evidence="9 10">
    <name type="scientific">Vitrella brassicaformis (strain CCMP3155)</name>
    <dbReference type="NCBI Taxonomy" id="1169540"/>
    <lineage>
        <taxon>Eukaryota</taxon>
        <taxon>Sar</taxon>
        <taxon>Alveolata</taxon>
        <taxon>Colpodellida</taxon>
        <taxon>Vitrellaceae</taxon>
        <taxon>Vitrella</taxon>
    </lineage>
</organism>
<evidence type="ECO:0000256" key="5">
    <source>
        <dbReference type="ARBA" id="ARBA00022884"/>
    </source>
</evidence>
<feature type="compositionally biased region" description="Basic residues" evidence="7">
    <location>
        <begin position="1"/>
        <end position="14"/>
    </location>
</feature>
<dbReference type="Gene3D" id="3.40.50.150">
    <property type="entry name" value="Vaccinia Virus protein VP39"/>
    <property type="match status" value="1"/>
</dbReference>
<evidence type="ECO:0000313" key="10">
    <source>
        <dbReference type="Proteomes" id="UP000041254"/>
    </source>
</evidence>
<evidence type="ECO:0000256" key="1">
    <source>
        <dbReference type="ARBA" id="ARBA00007494"/>
    </source>
</evidence>
<dbReference type="PRINTS" id="PR02008">
    <property type="entry name" value="RCMTFAMILY"/>
</dbReference>
<dbReference type="InterPro" id="IPR023267">
    <property type="entry name" value="RCMT"/>
</dbReference>
<dbReference type="STRING" id="1169540.A0A0G4FPK7"/>
<feature type="compositionally biased region" description="Basic residues" evidence="7">
    <location>
        <begin position="433"/>
        <end position="446"/>
    </location>
</feature>
<dbReference type="InterPro" id="IPR057285">
    <property type="entry name" value="Pre-PUA_NSUN2"/>
</dbReference>
<dbReference type="PANTHER" id="PTHR22808">
    <property type="entry name" value="NCL1 YEAST -RELATED NOL1/NOP2/FMU SUN DOMAIN-CONTAINING"/>
    <property type="match status" value="1"/>
</dbReference>
<dbReference type="GO" id="GO:0001510">
    <property type="term" value="P:RNA methylation"/>
    <property type="evidence" value="ECO:0007669"/>
    <property type="project" value="InterPro"/>
</dbReference>
<dbReference type="GO" id="GO:0008173">
    <property type="term" value="F:RNA methyltransferase activity"/>
    <property type="evidence" value="ECO:0007669"/>
    <property type="project" value="InterPro"/>
</dbReference>
<evidence type="ECO:0000256" key="3">
    <source>
        <dbReference type="ARBA" id="ARBA00022679"/>
    </source>
</evidence>
<proteinExistence type="inferred from homology"/>
<keyword evidence="5 6" id="KW-0694">RNA-binding</keyword>
<feature type="compositionally biased region" description="Basic and acidic residues" evidence="7">
    <location>
        <begin position="27"/>
        <end position="37"/>
    </location>
</feature>
<evidence type="ECO:0000256" key="4">
    <source>
        <dbReference type="ARBA" id="ARBA00022691"/>
    </source>
</evidence>
<feature type="binding site" evidence="6">
    <location>
        <position position="204"/>
    </location>
    <ligand>
        <name>S-adenosyl-L-methionine</name>
        <dbReference type="ChEBI" id="CHEBI:59789"/>
    </ligand>
</feature>
<dbReference type="InterPro" id="IPR001678">
    <property type="entry name" value="MeTrfase_RsmB-F_NOP2_dom"/>
</dbReference>
<protein>
    <recommendedName>
        <fullName evidence="8">SAM-dependent MTase RsmB/NOP-type domain-containing protein</fullName>
    </recommendedName>
</protein>
<feature type="compositionally biased region" description="Gly residues" evidence="7">
    <location>
        <begin position="15"/>
        <end position="25"/>
    </location>
</feature>
<feature type="binding site" evidence="6">
    <location>
        <position position="254"/>
    </location>
    <ligand>
        <name>S-adenosyl-L-methionine</name>
        <dbReference type="ChEBI" id="CHEBI:59789"/>
    </ligand>
</feature>
<dbReference type="InterPro" id="IPR049560">
    <property type="entry name" value="MeTrfase_RsmB-F_NOP2_cat"/>
</dbReference>
<comment type="similarity">
    <text evidence="1 6">Belongs to the class I-like SAM-binding methyltransferase superfamily. RsmB/NOP family.</text>
</comment>
<dbReference type="Proteomes" id="UP000041254">
    <property type="component" value="Unassembled WGS sequence"/>
</dbReference>
<dbReference type="PROSITE" id="PS01153">
    <property type="entry name" value="NOL1_NOP2_SUN"/>
    <property type="match status" value="1"/>
</dbReference>
<feature type="active site" description="Nucleophile" evidence="6">
    <location>
        <position position="307"/>
    </location>
</feature>
<dbReference type="EMBL" id="CDMY01000477">
    <property type="protein sequence ID" value="CEM16332.1"/>
    <property type="molecule type" value="Genomic_DNA"/>
</dbReference>
<keyword evidence="4 6" id="KW-0949">S-adenosyl-L-methionine</keyword>
<dbReference type="OMA" id="APLIYEN"/>
<evidence type="ECO:0000256" key="7">
    <source>
        <dbReference type="SAM" id="MobiDB-lite"/>
    </source>
</evidence>
<dbReference type="SUPFAM" id="SSF53335">
    <property type="entry name" value="S-adenosyl-L-methionine-dependent methyltransferases"/>
    <property type="match status" value="1"/>
</dbReference>
<dbReference type="PROSITE" id="PS51686">
    <property type="entry name" value="SAM_MT_RSMB_NOP"/>
    <property type="match status" value="1"/>
</dbReference>
<sequence length="743" mass="82162">MGKRKRGLGGRRGGRSGGKGSGEQGDGSERWASDDPQRVNTDWGTIQRNNAAFAHYYKAQQIVPPEEWDSFFQKLKESLPAAVRVNRAAPLWRGVRAIFDHFSDKHWPNLDRLAIRKNEDYAQLKELLVQEDTRGGISRQEAVSMIPPLFMDVKSHHWVLDMCAAPGSKTTELLDMLHWTQEEDGKATGGPGLSMPTGLVLANDMQANRAQMLAHQVQRIPSPATAVTCLDAKFFPAVCGEDGAPIGFDRILCDVPCTGDGTLRKKADIWRTWKLRDSLGIHSQQLSILIRALQLLNVGGRLVYSTCSLNPLEDEAVVAHAVSRYRDSVKIVPPPHLNGLRLQQGIIKWLVPEKRPSGGDDATADDGTCGRLFASMDDIPEKERADYSGSLFPPDDASTLGLEHAVRVLPHHNNTGGFFVCCIVKTTHMRTSKSALRRQGIKKRKAATTTTAPAPMDVADEPLPPNDGNEQDDEQEQDEQEDPQQPQPHQPAAPAARPIGVANDFASLGESDPDWLSVMSFYGLRKTGGEIDDGSRGEGSTLPQLPAAQCFPREQLARRTGAEKKLYMITEGVAKLLKCESRMPLKWVHLGVRVFERVDANFKEYTPCKWRLAQEGLPTILRYLTRRRLYARQKAFTQMLRQRTFPTSDVDQWQKEGQVWGLDSCYDDQGSIEGGGVAVICVPDDGSGSGSRVRWLGGVEDSVYVAGFLLAGQMQLYANKVETQAMLYHLDRMAGSERESSGG</sequence>
<gene>
    <name evidence="9" type="ORF">Vbra_697</name>
</gene>
<dbReference type="AlphaFoldDB" id="A0A0G4FPK7"/>
<dbReference type="OrthoDB" id="449348at2759"/>
<feature type="region of interest" description="Disordered" evidence="7">
    <location>
        <begin position="433"/>
        <end position="495"/>
    </location>
</feature>
<name>A0A0G4FPK7_VITBC</name>